<evidence type="ECO:0000256" key="7">
    <source>
        <dbReference type="ARBA" id="ARBA00022927"/>
    </source>
</evidence>
<accession>A0AAV9A6V6</accession>
<feature type="region of interest" description="Disordered" evidence="11">
    <location>
        <begin position="182"/>
        <end position="238"/>
    </location>
</feature>
<keyword evidence="6" id="KW-0256">Endoplasmic reticulum</keyword>
<evidence type="ECO:0000256" key="10">
    <source>
        <dbReference type="ARBA" id="ARBA00023136"/>
    </source>
</evidence>
<dbReference type="GO" id="GO:0031204">
    <property type="term" value="P:post-translational protein targeting to membrane, translocation"/>
    <property type="evidence" value="ECO:0007669"/>
    <property type="project" value="TreeGrafter"/>
</dbReference>
<comment type="caution">
    <text evidence="13">The sequence shown here is derived from an EMBL/GenBank/DDBJ whole genome shotgun (WGS) entry which is preliminary data.</text>
</comment>
<keyword evidence="7" id="KW-0653">Protein transport</keyword>
<evidence type="ECO:0000256" key="6">
    <source>
        <dbReference type="ARBA" id="ARBA00022824"/>
    </source>
</evidence>
<evidence type="ECO:0000256" key="8">
    <source>
        <dbReference type="ARBA" id="ARBA00022989"/>
    </source>
</evidence>
<dbReference type="InterPro" id="IPR004728">
    <property type="entry name" value="Sec62"/>
</dbReference>
<dbReference type="AlphaFoldDB" id="A0AAV9A6V6"/>
<keyword evidence="9" id="KW-0811">Translocation</keyword>
<organism evidence="13 14">
    <name type="scientific">Acorus gramineus</name>
    <name type="common">Dwarf sweet flag</name>
    <dbReference type="NCBI Taxonomy" id="55184"/>
    <lineage>
        <taxon>Eukaryota</taxon>
        <taxon>Viridiplantae</taxon>
        <taxon>Streptophyta</taxon>
        <taxon>Embryophyta</taxon>
        <taxon>Tracheophyta</taxon>
        <taxon>Spermatophyta</taxon>
        <taxon>Magnoliopsida</taxon>
        <taxon>Liliopsida</taxon>
        <taxon>Acoraceae</taxon>
        <taxon>Acorus</taxon>
    </lineage>
</organism>
<feature type="compositionally biased region" description="Acidic residues" evidence="11">
    <location>
        <begin position="224"/>
        <end position="238"/>
    </location>
</feature>
<evidence type="ECO:0000256" key="5">
    <source>
        <dbReference type="ARBA" id="ARBA00022692"/>
    </source>
</evidence>
<keyword evidence="4" id="KW-0813">Transport</keyword>
<name>A0AAV9A6V6_ACOGR</name>
<dbReference type="Proteomes" id="UP001179952">
    <property type="component" value="Unassembled WGS sequence"/>
</dbReference>
<dbReference type="EMBL" id="JAUJYN010000012">
    <property type="protein sequence ID" value="KAK1259926.1"/>
    <property type="molecule type" value="Genomic_DNA"/>
</dbReference>
<feature type="compositionally biased region" description="Polar residues" evidence="11">
    <location>
        <begin position="205"/>
        <end position="221"/>
    </location>
</feature>
<evidence type="ECO:0000256" key="2">
    <source>
        <dbReference type="ARBA" id="ARBA00010604"/>
    </source>
</evidence>
<evidence type="ECO:0000256" key="9">
    <source>
        <dbReference type="ARBA" id="ARBA00023010"/>
    </source>
</evidence>
<evidence type="ECO:0000256" key="4">
    <source>
        <dbReference type="ARBA" id="ARBA00022448"/>
    </source>
</evidence>
<feature type="compositionally biased region" description="Polar residues" evidence="11">
    <location>
        <begin position="185"/>
        <end position="197"/>
    </location>
</feature>
<reference evidence="13" key="2">
    <citation type="submission" date="2023-06" db="EMBL/GenBank/DDBJ databases">
        <authorList>
            <person name="Ma L."/>
            <person name="Liu K.-W."/>
            <person name="Li Z."/>
            <person name="Hsiao Y.-Y."/>
            <person name="Qi Y."/>
            <person name="Fu T."/>
            <person name="Tang G."/>
            <person name="Zhang D."/>
            <person name="Sun W.-H."/>
            <person name="Liu D.-K."/>
            <person name="Li Y."/>
            <person name="Chen G.-Z."/>
            <person name="Liu X.-D."/>
            <person name="Liao X.-Y."/>
            <person name="Jiang Y.-T."/>
            <person name="Yu X."/>
            <person name="Hao Y."/>
            <person name="Huang J."/>
            <person name="Zhao X.-W."/>
            <person name="Ke S."/>
            <person name="Chen Y.-Y."/>
            <person name="Wu W.-L."/>
            <person name="Hsu J.-L."/>
            <person name="Lin Y.-F."/>
            <person name="Huang M.-D."/>
            <person name="Li C.-Y."/>
            <person name="Huang L."/>
            <person name="Wang Z.-W."/>
            <person name="Zhao X."/>
            <person name="Zhong W.-Y."/>
            <person name="Peng D.-H."/>
            <person name="Ahmad S."/>
            <person name="Lan S."/>
            <person name="Zhang J.-S."/>
            <person name="Tsai W.-C."/>
            <person name="Van De Peer Y."/>
            <person name="Liu Z.-J."/>
        </authorList>
    </citation>
    <scope>NUCLEOTIDE SEQUENCE</scope>
    <source>
        <strain evidence="13">SCP</strain>
        <tissue evidence="13">Leaves</tissue>
    </source>
</reference>
<dbReference type="GO" id="GO:0005789">
    <property type="term" value="C:endoplasmic reticulum membrane"/>
    <property type="evidence" value="ECO:0007669"/>
    <property type="project" value="UniProtKB-SubCell"/>
</dbReference>
<keyword evidence="8 12" id="KW-1133">Transmembrane helix</keyword>
<gene>
    <name evidence="13" type="ORF">QJS04_geneDACA010272</name>
</gene>
<sequence>MRVDDIVKGTMEKKRRKKDQVFSENDAFFAWTFLKRRTLWMTILSFSWPLLALAICLFPRPIPHYGNWVPHLVRNTIKDTDLRALVFGALWIILGKRVWIFPNILAEETTFKELVQFWPIKDEEENPKWASRLFYALVAVLIILLLRHHAPDEAARARYQKRVSNIIDDVLEWSPKLALSGMMEKQQQPHETAFNSTEAEETADGSRTSTADDSEISTSTNGVEGEDIIDDDAVDDHK</sequence>
<dbReference type="PANTHER" id="PTHR12443:SF9">
    <property type="entry name" value="TRANSLOCATION PROTEIN SEC62"/>
    <property type="match status" value="1"/>
</dbReference>
<keyword evidence="14" id="KW-1185">Reference proteome</keyword>
<protein>
    <recommendedName>
        <fullName evidence="3">Translocation protein SEC62</fullName>
    </recommendedName>
</protein>
<evidence type="ECO:0000313" key="13">
    <source>
        <dbReference type="EMBL" id="KAK1259926.1"/>
    </source>
</evidence>
<dbReference type="PANTHER" id="PTHR12443">
    <property type="entry name" value="TRANSLOCATION PROTEIN SEC62"/>
    <property type="match status" value="1"/>
</dbReference>
<evidence type="ECO:0000313" key="14">
    <source>
        <dbReference type="Proteomes" id="UP001179952"/>
    </source>
</evidence>
<feature type="transmembrane region" description="Helical" evidence="12">
    <location>
        <begin position="39"/>
        <end position="59"/>
    </location>
</feature>
<evidence type="ECO:0000256" key="3">
    <source>
        <dbReference type="ARBA" id="ARBA00021257"/>
    </source>
</evidence>
<feature type="transmembrane region" description="Helical" evidence="12">
    <location>
        <begin position="129"/>
        <end position="146"/>
    </location>
</feature>
<keyword evidence="5 12" id="KW-0812">Transmembrane</keyword>
<evidence type="ECO:0000256" key="11">
    <source>
        <dbReference type="SAM" id="MobiDB-lite"/>
    </source>
</evidence>
<evidence type="ECO:0000256" key="1">
    <source>
        <dbReference type="ARBA" id="ARBA00004477"/>
    </source>
</evidence>
<comment type="similarity">
    <text evidence="2">Belongs to the SEC62 family.</text>
</comment>
<comment type="subcellular location">
    <subcellularLocation>
        <location evidence="1">Endoplasmic reticulum membrane</location>
        <topology evidence="1">Multi-pass membrane protein</topology>
    </subcellularLocation>
</comment>
<proteinExistence type="inferred from homology"/>
<reference evidence="13" key="1">
    <citation type="journal article" date="2023" name="Nat. Commun.">
        <title>Diploid and tetraploid genomes of Acorus and the evolution of monocots.</title>
        <authorList>
            <person name="Ma L."/>
            <person name="Liu K.W."/>
            <person name="Li Z."/>
            <person name="Hsiao Y.Y."/>
            <person name="Qi Y."/>
            <person name="Fu T."/>
            <person name="Tang G.D."/>
            <person name="Zhang D."/>
            <person name="Sun W.H."/>
            <person name="Liu D.K."/>
            <person name="Li Y."/>
            <person name="Chen G.Z."/>
            <person name="Liu X.D."/>
            <person name="Liao X.Y."/>
            <person name="Jiang Y.T."/>
            <person name="Yu X."/>
            <person name="Hao Y."/>
            <person name="Huang J."/>
            <person name="Zhao X.W."/>
            <person name="Ke S."/>
            <person name="Chen Y.Y."/>
            <person name="Wu W.L."/>
            <person name="Hsu J.L."/>
            <person name="Lin Y.F."/>
            <person name="Huang M.D."/>
            <person name="Li C.Y."/>
            <person name="Huang L."/>
            <person name="Wang Z.W."/>
            <person name="Zhao X."/>
            <person name="Zhong W.Y."/>
            <person name="Peng D.H."/>
            <person name="Ahmad S."/>
            <person name="Lan S."/>
            <person name="Zhang J.S."/>
            <person name="Tsai W.C."/>
            <person name="Van de Peer Y."/>
            <person name="Liu Z.J."/>
        </authorList>
    </citation>
    <scope>NUCLEOTIDE SEQUENCE</scope>
    <source>
        <strain evidence="13">SCP</strain>
    </source>
</reference>
<evidence type="ECO:0000256" key="12">
    <source>
        <dbReference type="SAM" id="Phobius"/>
    </source>
</evidence>
<keyword evidence="10 12" id="KW-0472">Membrane</keyword>